<feature type="domain" description="Activator of Hsp90 ATPase homologue 1/2-like C-terminal" evidence="2">
    <location>
        <begin position="19"/>
        <end position="148"/>
    </location>
</feature>
<dbReference type="InterPro" id="IPR013538">
    <property type="entry name" value="ASHA1/2-like_C"/>
</dbReference>
<reference evidence="3" key="1">
    <citation type="submission" date="2020-09" db="EMBL/GenBank/DDBJ databases">
        <title>Novel species of Mucilaginibacter isolated from a glacier on the Tibetan Plateau.</title>
        <authorList>
            <person name="Liu Q."/>
            <person name="Xin Y.-H."/>
        </authorList>
    </citation>
    <scope>NUCLEOTIDE SEQUENCE</scope>
    <source>
        <strain evidence="3">ZB1P21</strain>
    </source>
</reference>
<dbReference type="SUPFAM" id="SSF55961">
    <property type="entry name" value="Bet v1-like"/>
    <property type="match status" value="1"/>
</dbReference>
<gene>
    <name evidence="3" type="ORF">IDJ76_16885</name>
</gene>
<sequence>MQDTRWNEFRLCGDYNVDLRSLYMAWATPAGLEKWFLRKADFFTVPLRQRAADEQIMKEDTYTWYWHGFNNDTLQKGSILEANGQDLIKFTFSGDSVVTVKFSTRNGLTIIDLTQDNIPEESDPKKNLLVQCQIGWTFYLTNLKSVMEAGKDLRNKRVELDSCFK</sequence>
<protein>
    <submittedName>
        <fullName evidence="3">SRPBCC domain-containing protein</fullName>
    </submittedName>
</protein>
<dbReference type="EMBL" id="JACWMX010000007">
    <property type="protein sequence ID" value="MBD1394785.1"/>
    <property type="molecule type" value="Genomic_DNA"/>
</dbReference>
<comment type="similarity">
    <text evidence="1">Belongs to the AHA1 family.</text>
</comment>
<evidence type="ECO:0000313" key="3">
    <source>
        <dbReference type="EMBL" id="MBD1394785.1"/>
    </source>
</evidence>
<dbReference type="CDD" id="cd07814">
    <property type="entry name" value="SRPBCC_CalC_Aha1-like"/>
    <property type="match status" value="1"/>
</dbReference>
<proteinExistence type="inferred from homology"/>
<evidence type="ECO:0000256" key="1">
    <source>
        <dbReference type="ARBA" id="ARBA00006817"/>
    </source>
</evidence>
<keyword evidence="4" id="KW-1185">Reference proteome</keyword>
<name>A0A926NVG9_9SPHI</name>
<evidence type="ECO:0000313" key="4">
    <source>
        <dbReference type="Proteomes" id="UP000619078"/>
    </source>
</evidence>
<comment type="caution">
    <text evidence="3">The sequence shown here is derived from an EMBL/GenBank/DDBJ whole genome shotgun (WGS) entry which is preliminary data.</text>
</comment>
<dbReference type="Pfam" id="PF08327">
    <property type="entry name" value="AHSA1"/>
    <property type="match status" value="1"/>
</dbReference>
<dbReference type="Gene3D" id="3.30.530.20">
    <property type="match status" value="1"/>
</dbReference>
<dbReference type="InterPro" id="IPR023393">
    <property type="entry name" value="START-like_dom_sf"/>
</dbReference>
<dbReference type="Proteomes" id="UP000619078">
    <property type="component" value="Unassembled WGS sequence"/>
</dbReference>
<dbReference type="RefSeq" id="WP_191164738.1">
    <property type="nucleotide sequence ID" value="NZ_JACWMX010000007.1"/>
</dbReference>
<dbReference type="AlphaFoldDB" id="A0A926NVG9"/>
<accession>A0A926NVG9</accession>
<evidence type="ECO:0000259" key="2">
    <source>
        <dbReference type="Pfam" id="PF08327"/>
    </source>
</evidence>
<organism evidence="3 4">
    <name type="scientific">Mucilaginibacter glaciei</name>
    <dbReference type="NCBI Taxonomy" id="2772109"/>
    <lineage>
        <taxon>Bacteria</taxon>
        <taxon>Pseudomonadati</taxon>
        <taxon>Bacteroidota</taxon>
        <taxon>Sphingobacteriia</taxon>
        <taxon>Sphingobacteriales</taxon>
        <taxon>Sphingobacteriaceae</taxon>
        <taxon>Mucilaginibacter</taxon>
    </lineage>
</organism>